<feature type="binding site" evidence="6">
    <location>
        <position position="20"/>
    </location>
    <ligand>
        <name>Fe cation</name>
        <dbReference type="ChEBI" id="CHEBI:24875"/>
        <label>1</label>
    </ligand>
</feature>
<feature type="domain" description="Ferritin-like diiron" evidence="9">
    <location>
        <begin position="3"/>
        <end position="149"/>
    </location>
</feature>
<keyword evidence="5 6" id="KW-0408">Iron</keyword>
<evidence type="ECO:0000256" key="5">
    <source>
        <dbReference type="ARBA" id="ARBA00023004"/>
    </source>
</evidence>
<comment type="function">
    <text evidence="7">Stores iron in a soluble, non-toxic, readily available form. Important for iron homeostasis. Iron is taken up in the ferrous form and deposited as ferric hydroxides after oxidation.</text>
</comment>
<dbReference type="GO" id="GO:0006879">
    <property type="term" value="P:intracellular iron ion homeostasis"/>
    <property type="evidence" value="ECO:0007669"/>
    <property type="project" value="UniProtKB-KW"/>
</dbReference>
<reference evidence="10 11" key="1">
    <citation type="journal article" date="2017" name="Mycologia">
        <title>Bifiguratus adelaidae, gen. et sp. nov., a new member of Mucoromycotina in endophytic and soil-dwelling habitats.</title>
        <authorList>
            <person name="Torres-Cruz T.J."/>
            <person name="Billingsley Tobias T.L."/>
            <person name="Almatruk M."/>
            <person name="Hesse C."/>
            <person name="Kuske C.R."/>
            <person name="Desiro A."/>
            <person name="Benucci G.M."/>
            <person name="Bonito G."/>
            <person name="Stajich J.E."/>
            <person name="Dunlap C."/>
            <person name="Arnold A.E."/>
            <person name="Porras-Alfaro A."/>
        </authorList>
    </citation>
    <scope>NUCLEOTIDE SEQUENCE [LARGE SCALE GENOMIC DNA]</scope>
    <source>
        <strain evidence="10 11">AZ0501</strain>
    </source>
</reference>
<evidence type="ECO:0000256" key="2">
    <source>
        <dbReference type="ARBA" id="ARBA00022434"/>
    </source>
</evidence>
<dbReference type="Gene3D" id="1.20.1260.10">
    <property type="match status" value="1"/>
</dbReference>
<evidence type="ECO:0000256" key="4">
    <source>
        <dbReference type="ARBA" id="ARBA00023002"/>
    </source>
</evidence>
<comment type="catalytic activity">
    <reaction evidence="7">
        <text>4 Fe(2+) + O2 + 4 H(+) = 4 Fe(3+) + 2 H2O</text>
        <dbReference type="Rhea" id="RHEA:11148"/>
        <dbReference type="ChEBI" id="CHEBI:15377"/>
        <dbReference type="ChEBI" id="CHEBI:15378"/>
        <dbReference type="ChEBI" id="CHEBI:15379"/>
        <dbReference type="ChEBI" id="CHEBI:29033"/>
        <dbReference type="ChEBI" id="CHEBI:29034"/>
        <dbReference type="EC" id="1.16.3.1"/>
    </reaction>
</comment>
<organism evidence="10 11">
    <name type="scientific">Bifiguratus adelaidae</name>
    <dbReference type="NCBI Taxonomy" id="1938954"/>
    <lineage>
        <taxon>Eukaryota</taxon>
        <taxon>Fungi</taxon>
        <taxon>Fungi incertae sedis</taxon>
        <taxon>Mucoromycota</taxon>
        <taxon>Mucoromycotina</taxon>
        <taxon>Endogonomycetes</taxon>
        <taxon>Endogonales</taxon>
        <taxon>Endogonales incertae sedis</taxon>
        <taxon>Bifiguratus</taxon>
    </lineage>
</organism>
<feature type="binding site" evidence="6">
    <location>
        <position position="53"/>
    </location>
    <ligand>
        <name>Fe cation</name>
        <dbReference type="ChEBI" id="CHEBI:24875"/>
        <label>1</label>
    </ligand>
</feature>
<feature type="compositionally biased region" description="Polar residues" evidence="8">
    <location>
        <begin position="305"/>
        <end position="343"/>
    </location>
</feature>
<dbReference type="EMBL" id="MVBO01000020">
    <property type="protein sequence ID" value="OZJ05197.1"/>
    <property type="molecule type" value="Genomic_DNA"/>
</dbReference>
<dbReference type="InterPro" id="IPR001519">
    <property type="entry name" value="Ferritin"/>
</dbReference>
<dbReference type="GO" id="GO:0008198">
    <property type="term" value="F:ferrous iron binding"/>
    <property type="evidence" value="ECO:0007669"/>
    <property type="project" value="TreeGrafter"/>
</dbReference>
<evidence type="ECO:0000256" key="6">
    <source>
        <dbReference type="PIRSR" id="PIRSR601519-1"/>
    </source>
</evidence>
<dbReference type="InterPro" id="IPR009040">
    <property type="entry name" value="Ferritin-like_diiron"/>
</dbReference>
<dbReference type="InterPro" id="IPR041719">
    <property type="entry name" value="Ferritin_prok"/>
</dbReference>
<dbReference type="InterPro" id="IPR012347">
    <property type="entry name" value="Ferritin-like"/>
</dbReference>
<keyword evidence="11" id="KW-1185">Reference proteome</keyword>
<comment type="caution">
    <text evidence="10">The sequence shown here is derived from an EMBL/GenBank/DDBJ whole genome shotgun (WGS) entry which is preliminary data.</text>
</comment>
<dbReference type="GO" id="GO:0008199">
    <property type="term" value="F:ferric iron binding"/>
    <property type="evidence" value="ECO:0007669"/>
    <property type="project" value="InterPro"/>
</dbReference>
<feature type="binding site" evidence="6">
    <location>
        <position position="98"/>
    </location>
    <ligand>
        <name>Fe cation</name>
        <dbReference type="ChEBI" id="CHEBI:24875"/>
        <label>1</label>
    </ligand>
</feature>
<proteinExistence type="inferred from homology"/>
<dbReference type="GO" id="GO:0005737">
    <property type="term" value="C:cytoplasm"/>
    <property type="evidence" value="ECO:0007669"/>
    <property type="project" value="TreeGrafter"/>
</dbReference>
<dbReference type="InterPro" id="IPR008331">
    <property type="entry name" value="Ferritin_DPS_dom"/>
</dbReference>
<dbReference type="EC" id="1.16.3.1" evidence="7"/>
<gene>
    <name evidence="10" type="ORF">BZG36_02447</name>
</gene>
<evidence type="ECO:0000259" key="9">
    <source>
        <dbReference type="PROSITE" id="PS50905"/>
    </source>
</evidence>
<dbReference type="AlphaFoldDB" id="A0A261Y3K0"/>
<name>A0A261Y3K0_9FUNG</name>
<evidence type="ECO:0000256" key="7">
    <source>
        <dbReference type="RuleBase" id="RU361145"/>
    </source>
</evidence>
<feature type="compositionally biased region" description="Basic and acidic residues" evidence="8">
    <location>
        <begin position="276"/>
        <end position="290"/>
    </location>
</feature>
<dbReference type="PANTHER" id="PTHR11431:SF127">
    <property type="entry name" value="BACTERIAL NON-HEME FERRITIN"/>
    <property type="match status" value="1"/>
</dbReference>
<comment type="similarity">
    <text evidence="1 7">Belongs to the ferritin family.</text>
</comment>
<keyword evidence="2 7" id="KW-0409">Iron storage</keyword>
<feature type="compositionally biased region" description="Acidic residues" evidence="8">
    <location>
        <begin position="246"/>
        <end position="269"/>
    </location>
</feature>
<dbReference type="GO" id="GO:0006826">
    <property type="term" value="P:iron ion transport"/>
    <property type="evidence" value="ECO:0007669"/>
    <property type="project" value="InterPro"/>
</dbReference>
<dbReference type="Proteomes" id="UP000242875">
    <property type="component" value="Unassembled WGS sequence"/>
</dbReference>
<dbReference type="PROSITE" id="PS50905">
    <property type="entry name" value="FERRITIN_LIKE"/>
    <property type="match status" value="1"/>
</dbReference>
<evidence type="ECO:0000256" key="1">
    <source>
        <dbReference type="ARBA" id="ARBA00007513"/>
    </source>
</evidence>
<dbReference type="PANTHER" id="PTHR11431">
    <property type="entry name" value="FERRITIN"/>
    <property type="match status" value="1"/>
</dbReference>
<dbReference type="InterPro" id="IPR009078">
    <property type="entry name" value="Ferritin-like_SF"/>
</dbReference>
<feature type="binding site" evidence="6">
    <location>
        <position position="56"/>
    </location>
    <ligand>
        <name>Fe cation</name>
        <dbReference type="ChEBI" id="CHEBI:24875"/>
        <label>1</label>
    </ligand>
</feature>
<dbReference type="OrthoDB" id="2271250at2759"/>
<dbReference type="Pfam" id="PF00210">
    <property type="entry name" value="Ferritin"/>
    <property type="match status" value="1"/>
</dbReference>
<sequence length="382" mass="43833">MAMKISDSMLAGLIRQANRELENSNYYLSASLWFADQELNGSAAWCRQHSEEERTHGLKIFDHIAKRRAKGSMVHLEEQVRPQFNSPLDVWRLALEQEQINSKCIHDLVAQARKENDFTTDNFLQWYVNEQLEEESAVDDILTNAEEVLKTKGLYRDYDKMNLLSSIRTQYDLRKVERYTRRRNELAPQFEPKDKAYYERNYVNGVYLKDGEDMSGAENRRWQAWNHTVEGNIAYPAQTFNMLDLDDKEESGDPFQDPDDSEEATDDNDGGLSHTNEADRQDYFSRRADPFIDSGSPGGAKAHTSIPSIRRSQTSPGQLTNTTRTEPTSSKPGLTKRLSSTVSLPRLGRRRKTVGDSRNLQGVKCSESYTHGIMEWEGGWVD</sequence>
<evidence type="ECO:0000256" key="8">
    <source>
        <dbReference type="SAM" id="MobiDB-lite"/>
    </source>
</evidence>
<feature type="region of interest" description="Disordered" evidence="8">
    <location>
        <begin position="246"/>
        <end position="356"/>
    </location>
</feature>
<protein>
    <recommendedName>
        <fullName evidence="7">Ferritin</fullName>
        <ecNumber evidence="7">1.16.3.1</ecNumber>
    </recommendedName>
</protein>
<keyword evidence="4 7" id="KW-0560">Oxidoreductase</keyword>
<feature type="binding site" evidence="6">
    <location>
        <position position="131"/>
    </location>
    <ligand>
        <name>Fe cation</name>
        <dbReference type="ChEBI" id="CHEBI:24875"/>
        <label>1</label>
    </ligand>
</feature>
<evidence type="ECO:0000313" key="11">
    <source>
        <dbReference type="Proteomes" id="UP000242875"/>
    </source>
</evidence>
<accession>A0A261Y3K0</accession>
<evidence type="ECO:0000256" key="3">
    <source>
        <dbReference type="ARBA" id="ARBA00022723"/>
    </source>
</evidence>
<keyword evidence="3 6" id="KW-0479">Metal-binding</keyword>
<dbReference type="SUPFAM" id="SSF47240">
    <property type="entry name" value="Ferritin-like"/>
    <property type="match status" value="1"/>
</dbReference>
<evidence type="ECO:0000313" key="10">
    <source>
        <dbReference type="EMBL" id="OZJ05197.1"/>
    </source>
</evidence>
<dbReference type="CDD" id="cd01055">
    <property type="entry name" value="Nonheme_Ferritin"/>
    <property type="match status" value="1"/>
</dbReference>
<dbReference type="GO" id="GO:0004322">
    <property type="term" value="F:ferroxidase activity"/>
    <property type="evidence" value="ECO:0007669"/>
    <property type="project" value="UniProtKB-EC"/>
</dbReference>